<proteinExistence type="inferred from homology"/>
<keyword evidence="7 9" id="KW-0472">Membrane</keyword>
<feature type="transmembrane region" description="Helical" evidence="9">
    <location>
        <begin position="512"/>
        <end position="534"/>
    </location>
</feature>
<dbReference type="GO" id="GO:0007035">
    <property type="term" value="P:vacuolar acidification"/>
    <property type="evidence" value="ECO:0007669"/>
    <property type="project" value="TreeGrafter"/>
</dbReference>
<protein>
    <submittedName>
        <fullName evidence="10">Uncharacterized protein</fullName>
    </submittedName>
</protein>
<feature type="coiled-coil region" evidence="8">
    <location>
        <begin position="43"/>
        <end position="108"/>
    </location>
</feature>
<keyword evidence="4 9" id="KW-0812">Transmembrane</keyword>
<reference evidence="10 11" key="1">
    <citation type="submission" date="2019-11" db="EMBL/GenBank/DDBJ databases">
        <authorList>
            <person name="Zheng R.K."/>
            <person name="Sun C.M."/>
        </authorList>
    </citation>
    <scope>NUCLEOTIDE SEQUENCE [LARGE SCALE GENOMIC DNA]</scope>
    <source>
        <strain evidence="10 11">WC007</strain>
    </source>
</reference>
<evidence type="ECO:0000256" key="5">
    <source>
        <dbReference type="ARBA" id="ARBA00022989"/>
    </source>
</evidence>
<keyword evidence="8" id="KW-0175">Coiled coil</keyword>
<feature type="transmembrane region" description="Helical" evidence="9">
    <location>
        <begin position="355"/>
        <end position="382"/>
    </location>
</feature>
<dbReference type="PANTHER" id="PTHR11629">
    <property type="entry name" value="VACUOLAR PROTON ATPASES"/>
    <property type="match status" value="1"/>
</dbReference>
<accession>A0A6I6JWV1</accession>
<comment type="subcellular location">
    <subcellularLocation>
        <location evidence="1">Membrane</location>
        <topology evidence="1">Multi-pass membrane protein</topology>
    </subcellularLocation>
</comment>
<dbReference type="PANTHER" id="PTHR11629:SF63">
    <property type="entry name" value="V-TYPE PROTON ATPASE SUBUNIT A"/>
    <property type="match status" value="1"/>
</dbReference>
<feature type="transmembrane region" description="Helical" evidence="9">
    <location>
        <begin position="459"/>
        <end position="480"/>
    </location>
</feature>
<organism evidence="10 11">
    <name type="scientific">Maribellus comscasis</name>
    <dbReference type="NCBI Taxonomy" id="2681766"/>
    <lineage>
        <taxon>Bacteria</taxon>
        <taxon>Pseudomonadati</taxon>
        <taxon>Bacteroidota</taxon>
        <taxon>Bacteroidia</taxon>
        <taxon>Marinilabiliales</taxon>
        <taxon>Prolixibacteraceae</taxon>
        <taxon>Maribellus</taxon>
    </lineage>
</organism>
<evidence type="ECO:0000256" key="6">
    <source>
        <dbReference type="ARBA" id="ARBA00023065"/>
    </source>
</evidence>
<comment type="similarity">
    <text evidence="2">Belongs to the V-ATPase 116 kDa subunit family.</text>
</comment>
<dbReference type="EMBL" id="CP046401">
    <property type="protein sequence ID" value="QGY45578.1"/>
    <property type="molecule type" value="Genomic_DNA"/>
</dbReference>
<dbReference type="AlphaFoldDB" id="A0A6I6JWV1"/>
<dbReference type="GO" id="GO:0033179">
    <property type="term" value="C:proton-transporting V-type ATPase, V0 domain"/>
    <property type="evidence" value="ECO:0007669"/>
    <property type="project" value="InterPro"/>
</dbReference>
<dbReference type="GO" id="GO:0016471">
    <property type="term" value="C:vacuolar proton-transporting V-type ATPase complex"/>
    <property type="evidence" value="ECO:0007669"/>
    <property type="project" value="TreeGrafter"/>
</dbReference>
<evidence type="ECO:0000313" key="11">
    <source>
        <dbReference type="Proteomes" id="UP000428260"/>
    </source>
</evidence>
<sequence>MIVPMYKYYFLVFYKEYNQFLENIQKLGVIHVIEKKVKLTSEIKEKYGTIEQLEKIIDFLEKREIKQLEDLRLESDGINIMNNVFRKQKELEILEQELEEEKKELKKAKPWGDFSHEILGKLKKENLFVRFFIGTKKKYNECLEKGNIVEIISETENQVFFIVLLKDDEKAEYELDEVDPPKISYPNIKIKCDELEEEIETINRQLDEIAARDIPSMEKTRMEIMESLRFEKVKLNTAKEADEKLMILEGWIPSIKKQLIDDFLEQNSVHFYFRRAMPDDNIPVLLKNNRFSKLFEPIGNMFSLPDYHEMDLTVFFAPFFMLFFGFCLGDAGYGLLFIVGAGIYKLKANKQVKPYLSLIQFLGLATVIFGTVSGTFFGINLIQTEVDWLEDFKRFFLDPNKMFNLALVLGAIQIIFGLFIKAANQTKQFGFPYALSTVGWLIVLLGSVIYYLLINLNAISPNSVILYIVLSAGGFFILFFSDPKANIFSRVGSGIWDVYSTVTGIFGDLLSYIRLFALGLSSAILGFVINDIALQILGSSKILGPVFFAIFLLLGHTLNILISSLGSFVHPMRLTFVEFYKNAGFKGGGEEYKPFSK</sequence>
<dbReference type="GO" id="GO:0046961">
    <property type="term" value="F:proton-transporting ATPase activity, rotational mechanism"/>
    <property type="evidence" value="ECO:0007669"/>
    <property type="project" value="InterPro"/>
</dbReference>
<dbReference type="GO" id="GO:0051117">
    <property type="term" value="F:ATPase binding"/>
    <property type="evidence" value="ECO:0007669"/>
    <property type="project" value="TreeGrafter"/>
</dbReference>
<feature type="transmembrane region" description="Helical" evidence="9">
    <location>
        <begin position="402"/>
        <end position="420"/>
    </location>
</feature>
<evidence type="ECO:0000256" key="8">
    <source>
        <dbReference type="SAM" id="Coils"/>
    </source>
</evidence>
<keyword evidence="11" id="KW-1185">Reference proteome</keyword>
<dbReference type="Proteomes" id="UP000428260">
    <property type="component" value="Chromosome"/>
</dbReference>
<gene>
    <name evidence="10" type="ORF">GM418_18445</name>
</gene>
<evidence type="ECO:0000256" key="7">
    <source>
        <dbReference type="ARBA" id="ARBA00023136"/>
    </source>
</evidence>
<dbReference type="KEGG" id="mcos:GM418_18445"/>
<feature type="transmembrane region" description="Helical" evidence="9">
    <location>
        <begin position="432"/>
        <end position="453"/>
    </location>
</feature>
<keyword evidence="6" id="KW-0406">Ion transport</keyword>
<dbReference type="InterPro" id="IPR002490">
    <property type="entry name" value="V-ATPase_116kDa_su"/>
</dbReference>
<keyword evidence="5 9" id="KW-1133">Transmembrane helix</keyword>
<evidence type="ECO:0000256" key="4">
    <source>
        <dbReference type="ARBA" id="ARBA00022692"/>
    </source>
</evidence>
<evidence type="ECO:0000313" key="10">
    <source>
        <dbReference type="EMBL" id="QGY45578.1"/>
    </source>
</evidence>
<feature type="transmembrane region" description="Helical" evidence="9">
    <location>
        <begin position="546"/>
        <end position="569"/>
    </location>
</feature>
<feature type="coiled-coil region" evidence="8">
    <location>
        <begin position="185"/>
        <end position="212"/>
    </location>
</feature>
<evidence type="ECO:0000256" key="3">
    <source>
        <dbReference type="ARBA" id="ARBA00022448"/>
    </source>
</evidence>
<feature type="transmembrane region" description="Helical" evidence="9">
    <location>
        <begin position="315"/>
        <end position="343"/>
    </location>
</feature>
<evidence type="ECO:0000256" key="2">
    <source>
        <dbReference type="ARBA" id="ARBA00009904"/>
    </source>
</evidence>
<evidence type="ECO:0000256" key="1">
    <source>
        <dbReference type="ARBA" id="ARBA00004141"/>
    </source>
</evidence>
<evidence type="ECO:0000256" key="9">
    <source>
        <dbReference type="SAM" id="Phobius"/>
    </source>
</evidence>
<dbReference type="Pfam" id="PF01496">
    <property type="entry name" value="V_ATPase_I"/>
    <property type="match status" value="1"/>
</dbReference>
<name>A0A6I6JWV1_9BACT</name>
<keyword evidence="3" id="KW-0813">Transport</keyword>